<reference evidence="3 4" key="1">
    <citation type="submission" date="2021-01" db="EMBL/GenBank/DDBJ databases">
        <title>Whole genome shotgun sequence of Verrucosispora gifhornensis NBRC 16317.</title>
        <authorList>
            <person name="Komaki H."/>
            <person name="Tamura T."/>
        </authorList>
    </citation>
    <scope>NUCLEOTIDE SEQUENCE [LARGE SCALE GENOMIC DNA]</scope>
    <source>
        <strain evidence="3 4">NBRC 16317</strain>
    </source>
</reference>
<protein>
    <recommendedName>
        <fullName evidence="2">RNA polymerase sigma-70 region 2 domain-containing protein</fullName>
    </recommendedName>
</protein>
<dbReference type="Proteomes" id="UP000647860">
    <property type="component" value="Unassembled WGS sequence"/>
</dbReference>
<name>A0ABQ4IDN0_9ACTN</name>
<dbReference type="InterPro" id="IPR007627">
    <property type="entry name" value="RNA_pol_sigma70_r2"/>
</dbReference>
<dbReference type="InterPro" id="IPR013325">
    <property type="entry name" value="RNA_pol_sigma_r2"/>
</dbReference>
<proteinExistence type="predicted"/>
<evidence type="ECO:0000313" key="3">
    <source>
        <dbReference type="EMBL" id="GIJ16024.1"/>
    </source>
</evidence>
<feature type="region of interest" description="Disordered" evidence="1">
    <location>
        <begin position="1"/>
        <end position="32"/>
    </location>
</feature>
<dbReference type="Pfam" id="PF04542">
    <property type="entry name" value="Sigma70_r2"/>
    <property type="match status" value="1"/>
</dbReference>
<sequence>MERKRGYAPGRAEPPDGDLLAEAQAGDGEAFGPLRGELRAHCYRMLDSLHDAEDAVQDTLDRAWRNALQRARAVLAGLLPEQAQQQTLGALGDTGQRELARGTRPPGRPVTSRPSWRC</sequence>
<accession>A0ABQ4IDN0</accession>
<feature type="region of interest" description="Disordered" evidence="1">
    <location>
        <begin position="89"/>
        <end position="118"/>
    </location>
</feature>
<gene>
    <name evidence="3" type="ORF">Vgi01_27080</name>
</gene>
<organism evidence="3 4">
    <name type="scientific">Micromonospora gifhornensis</name>
    <dbReference type="NCBI Taxonomy" id="84594"/>
    <lineage>
        <taxon>Bacteria</taxon>
        <taxon>Bacillati</taxon>
        <taxon>Actinomycetota</taxon>
        <taxon>Actinomycetes</taxon>
        <taxon>Micromonosporales</taxon>
        <taxon>Micromonosporaceae</taxon>
        <taxon>Micromonospora</taxon>
    </lineage>
</organism>
<dbReference type="SUPFAM" id="SSF88946">
    <property type="entry name" value="Sigma2 domain of RNA polymerase sigma factors"/>
    <property type="match status" value="1"/>
</dbReference>
<feature type="domain" description="RNA polymerase sigma-70 region 2" evidence="2">
    <location>
        <begin position="35"/>
        <end position="67"/>
    </location>
</feature>
<evidence type="ECO:0000256" key="1">
    <source>
        <dbReference type="SAM" id="MobiDB-lite"/>
    </source>
</evidence>
<comment type="caution">
    <text evidence="3">The sequence shown here is derived from an EMBL/GenBank/DDBJ whole genome shotgun (WGS) entry which is preliminary data.</text>
</comment>
<evidence type="ECO:0000259" key="2">
    <source>
        <dbReference type="Pfam" id="PF04542"/>
    </source>
</evidence>
<keyword evidence="4" id="KW-1185">Reference proteome</keyword>
<dbReference type="EMBL" id="BOPA01000018">
    <property type="protein sequence ID" value="GIJ16024.1"/>
    <property type="molecule type" value="Genomic_DNA"/>
</dbReference>
<evidence type="ECO:0000313" key="4">
    <source>
        <dbReference type="Proteomes" id="UP000647860"/>
    </source>
</evidence>
<dbReference type="Gene3D" id="1.10.1740.10">
    <property type="match status" value="1"/>
</dbReference>